<evidence type="ECO:0000313" key="3">
    <source>
        <dbReference type="Proteomes" id="UP000029692"/>
    </source>
</evidence>
<dbReference type="eggNOG" id="ENOG5033VGK">
    <property type="taxonomic scope" value="Bacteria"/>
</dbReference>
<accession>A0A098R1D5</accession>
<dbReference type="Proteomes" id="UP000029692">
    <property type="component" value="Unassembled WGS sequence"/>
</dbReference>
<evidence type="ECO:0000256" key="1">
    <source>
        <dbReference type="SAM" id="Phobius"/>
    </source>
</evidence>
<sequence>MEEKTEFSNMQGHTVTNLRNSLGRFRKIALIWMGIGLSLPLWAFGGQQNSTVFSQIPDNGRARVENLDYITAPLYELTPNSRIIDDPMTGFRVRMRVEVQEARGFTYIIFENEVREPDRSLGIFPLVGAGNFVIRRNHEDGKIDQIKVFLGQGPHVYLRLSPQKVKSTASFYAYNDQEALFNNLPLPVSIERVLGLPTRDLLFLLEGSIQWASLIPRGNSYDYEFIQEMVQKLREELPHLPDAEDGAMDDQGRLVKIESMLSTGLPGFNCSGFAKWVADGVYHELTGSYLGIPSLKQKHLDLRGSALALELEDLRDPYFGLDWTRNIATAINTRHYGVQLEPEDSDVRTVPFFEYVEDLGYPVRDLWQIMYFLALDNPGSWYLGSVNGEFGQDPVLWQHYHVVVFFPYIDDQGNFRVVVMERNLETGIDNLIRRYPQEYMHLVQLPSISVDSGFEPPKIEY</sequence>
<keyword evidence="3" id="KW-1185">Reference proteome</keyword>
<protein>
    <submittedName>
        <fullName evidence="2">Uncharacterized protein</fullName>
    </submittedName>
</protein>
<dbReference type="EMBL" id="JNUP01000003">
    <property type="protein sequence ID" value="KGE73784.1"/>
    <property type="molecule type" value="Genomic_DNA"/>
</dbReference>
<dbReference type="STRING" id="1480694.DC28_00730"/>
<reference evidence="2 3" key="1">
    <citation type="submission" date="2014-05" db="EMBL/GenBank/DDBJ databases">
        <title>De novo Genome Sequence of Spirocheata sp.</title>
        <authorList>
            <person name="Shivani Y."/>
            <person name="Subhash Y."/>
            <person name="Tushar L."/>
            <person name="Sasikala C."/>
            <person name="Ramana C.V."/>
        </authorList>
    </citation>
    <scope>NUCLEOTIDE SEQUENCE [LARGE SCALE GENOMIC DNA]</scope>
    <source>
        <strain evidence="2 3">JC230</strain>
    </source>
</reference>
<keyword evidence="1" id="KW-0472">Membrane</keyword>
<keyword evidence="1" id="KW-1133">Transmembrane helix</keyword>
<proteinExistence type="predicted"/>
<name>A0A098R1D5_9SPIO</name>
<evidence type="ECO:0000313" key="2">
    <source>
        <dbReference type="EMBL" id="KGE73784.1"/>
    </source>
</evidence>
<comment type="caution">
    <text evidence="2">The sequence shown here is derived from an EMBL/GenBank/DDBJ whole genome shotgun (WGS) entry which is preliminary data.</text>
</comment>
<keyword evidence="1" id="KW-0812">Transmembrane</keyword>
<gene>
    <name evidence="2" type="ORF">DC28_00730</name>
</gene>
<organism evidence="2 3">
    <name type="scientific">Spirochaeta lutea</name>
    <dbReference type="NCBI Taxonomy" id="1480694"/>
    <lineage>
        <taxon>Bacteria</taxon>
        <taxon>Pseudomonadati</taxon>
        <taxon>Spirochaetota</taxon>
        <taxon>Spirochaetia</taxon>
        <taxon>Spirochaetales</taxon>
        <taxon>Spirochaetaceae</taxon>
        <taxon>Spirochaeta</taxon>
    </lineage>
</organism>
<dbReference type="AlphaFoldDB" id="A0A098R1D5"/>
<feature type="transmembrane region" description="Helical" evidence="1">
    <location>
        <begin position="28"/>
        <end position="45"/>
    </location>
</feature>